<protein>
    <recommendedName>
        <fullName evidence="17">Branched-chain-amino-acid aminotransferase</fullName>
        <shortName evidence="17">BCAT</shortName>
        <ecNumber evidence="17">2.6.1.42</ecNumber>
    </recommendedName>
</protein>
<keyword evidence="7 17" id="KW-0032">Aminotransferase</keyword>
<evidence type="ECO:0000256" key="14">
    <source>
        <dbReference type="ARBA" id="ARBA00049229"/>
    </source>
</evidence>
<dbReference type="InterPro" id="IPR001544">
    <property type="entry name" value="Aminotrans_IV"/>
</dbReference>
<accession>A0ABY7BTQ9</accession>
<keyword evidence="11 17" id="KW-0100">Branched-chain amino acid biosynthesis</keyword>
<dbReference type="Gene3D" id="3.30.470.10">
    <property type="match status" value="1"/>
</dbReference>
<dbReference type="NCBIfam" id="TIGR01122">
    <property type="entry name" value="ilvE_I"/>
    <property type="match status" value="1"/>
</dbReference>
<dbReference type="InterPro" id="IPR018300">
    <property type="entry name" value="Aminotrans_IV_CS"/>
</dbReference>
<evidence type="ECO:0000256" key="5">
    <source>
        <dbReference type="ARBA" id="ARBA00005072"/>
    </source>
</evidence>
<dbReference type="InterPro" id="IPR005785">
    <property type="entry name" value="B_amino_transI"/>
</dbReference>
<evidence type="ECO:0000256" key="13">
    <source>
        <dbReference type="ARBA" id="ARBA00048798"/>
    </source>
</evidence>
<evidence type="ECO:0000256" key="9">
    <source>
        <dbReference type="ARBA" id="ARBA00022679"/>
    </source>
</evidence>
<comment type="pathway">
    <text evidence="5 17">Amino-acid biosynthesis; L-leucine biosynthesis; L-leucine from 3-methyl-2-oxobutanoate: step 4/4.</text>
</comment>
<gene>
    <name evidence="17" type="primary">ilvE</name>
    <name evidence="18" type="ORF">OH818_15920</name>
</gene>
<evidence type="ECO:0000256" key="1">
    <source>
        <dbReference type="ARBA" id="ARBA00001933"/>
    </source>
</evidence>
<keyword evidence="8 17" id="KW-0028">Amino-acid biosynthesis</keyword>
<evidence type="ECO:0000313" key="19">
    <source>
        <dbReference type="Proteomes" id="UP001164020"/>
    </source>
</evidence>
<evidence type="ECO:0000256" key="15">
    <source>
        <dbReference type="RuleBase" id="RU004106"/>
    </source>
</evidence>
<dbReference type="SUPFAM" id="SSF56752">
    <property type="entry name" value="D-aminoacid aminotransferase-like PLP-dependent enzymes"/>
    <property type="match status" value="1"/>
</dbReference>
<evidence type="ECO:0000256" key="16">
    <source>
        <dbReference type="RuleBase" id="RU004516"/>
    </source>
</evidence>
<dbReference type="Gene3D" id="3.20.10.10">
    <property type="entry name" value="D-amino Acid Aminotransferase, subunit A, domain 2"/>
    <property type="match status" value="1"/>
</dbReference>
<dbReference type="PANTHER" id="PTHR42743:SF11">
    <property type="entry name" value="AMINODEOXYCHORISMATE LYASE"/>
    <property type="match status" value="1"/>
</dbReference>
<dbReference type="Proteomes" id="UP001164020">
    <property type="component" value="Chromosome"/>
</dbReference>
<dbReference type="EMBL" id="CP114029">
    <property type="protein sequence ID" value="WAP67096.1"/>
    <property type="molecule type" value="Genomic_DNA"/>
</dbReference>
<dbReference type="NCBIfam" id="NF005726">
    <property type="entry name" value="PRK07544.1"/>
    <property type="match status" value="1"/>
</dbReference>
<dbReference type="PROSITE" id="PS00770">
    <property type="entry name" value="AA_TRANSFER_CLASS_4"/>
    <property type="match status" value="1"/>
</dbReference>
<evidence type="ECO:0000256" key="12">
    <source>
        <dbReference type="ARBA" id="ARBA00048212"/>
    </source>
</evidence>
<dbReference type="InterPro" id="IPR033939">
    <property type="entry name" value="BCAT_family"/>
</dbReference>
<dbReference type="EC" id="2.6.1.42" evidence="17"/>
<evidence type="ECO:0000256" key="8">
    <source>
        <dbReference type="ARBA" id="ARBA00022605"/>
    </source>
</evidence>
<evidence type="ECO:0000256" key="6">
    <source>
        <dbReference type="ARBA" id="ARBA00009320"/>
    </source>
</evidence>
<evidence type="ECO:0000256" key="11">
    <source>
        <dbReference type="ARBA" id="ARBA00023304"/>
    </source>
</evidence>
<name>A0ABY7BTQ9_9HYPH</name>
<reference evidence="18" key="1">
    <citation type="submission" date="2022-12" db="EMBL/GenBank/DDBJ databases">
        <title>Jiella pelagia sp. nov., isolated from phosphonate enriched culture of Northwest Pacific surface seawater.</title>
        <authorList>
            <person name="Shin D.Y."/>
            <person name="Hwang C.Y."/>
        </authorList>
    </citation>
    <scope>NUCLEOTIDE SEQUENCE</scope>
    <source>
        <strain evidence="18">HL-NP1</strain>
    </source>
</reference>
<evidence type="ECO:0000313" key="18">
    <source>
        <dbReference type="EMBL" id="WAP67096.1"/>
    </source>
</evidence>
<dbReference type="CDD" id="cd01557">
    <property type="entry name" value="BCAT_beta_family"/>
    <property type="match status" value="1"/>
</dbReference>
<comment type="catalytic activity">
    <reaction evidence="13 17">
        <text>L-isoleucine + 2-oxoglutarate = (S)-3-methyl-2-oxopentanoate + L-glutamate</text>
        <dbReference type="Rhea" id="RHEA:24801"/>
        <dbReference type="ChEBI" id="CHEBI:16810"/>
        <dbReference type="ChEBI" id="CHEBI:29985"/>
        <dbReference type="ChEBI" id="CHEBI:35146"/>
        <dbReference type="ChEBI" id="CHEBI:58045"/>
        <dbReference type="EC" id="2.6.1.42"/>
    </reaction>
</comment>
<dbReference type="NCBIfam" id="NF005146">
    <property type="entry name" value="PRK06606.1"/>
    <property type="match status" value="1"/>
</dbReference>
<evidence type="ECO:0000256" key="2">
    <source>
        <dbReference type="ARBA" id="ARBA00003109"/>
    </source>
</evidence>
<dbReference type="PANTHER" id="PTHR42743">
    <property type="entry name" value="AMINO-ACID AMINOTRANSFERASE"/>
    <property type="match status" value="1"/>
</dbReference>
<comment type="function">
    <text evidence="2 17">Acts on leucine, isoleucine and valine.</text>
</comment>
<dbReference type="GO" id="GO:0004084">
    <property type="term" value="F:branched-chain-amino-acid transaminase activity"/>
    <property type="evidence" value="ECO:0007669"/>
    <property type="project" value="UniProtKB-EC"/>
</dbReference>
<comment type="pathway">
    <text evidence="3 17">Amino-acid biosynthesis; L-isoleucine biosynthesis; L-isoleucine from 2-oxobutanoate: step 4/4.</text>
</comment>
<comment type="similarity">
    <text evidence="6 15">Belongs to the class-IV pyridoxal-phosphate-dependent aminotransferase family.</text>
</comment>
<sequence length="296" mass="32953">MSAVPFDQLDGEIWFNGEFVAWKDAKIHVLTHGLHYASAVFEGERAYGGEVFKLRAHTERLIESGRILGFKVPYSADEIDTATNELLSRQGFSDAYVRPIAWRGSEMMGVSAQANRINVAIAIWQWPSYFDPEQKMKGIRLDLAEYRRPDPMTAPSKSKAAGLYMICTISKHAAEAKGYADALMLDWRGQVAEATGANVFFVKDGVIHTPKADCFLDGITRRTVIDLAKRRGFEVVERAIMPEELSDFSECFLTGTAAEVTPVSEIADWRFTPGTISKQLVDDYAAEVMPKRAAAE</sequence>
<keyword evidence="19" id="KW-1185">Reference proteome</keyword>
<comment type="pathway">
    <text evidence="4 17">Amino-acid biosynthesis; L-valine biosynthesis; L-valine from pyruvate: step 4/4.</text>
</comment>
<comment type="catalytic activity">
    <reaction evidence="12 17">
        <text>L-valine + 2-oxoglutarate = 3-methyl-2-oxobutanoate + L-glutamate</text>
        <dbReference type="Rhea" id="RHEA:24813"/>
        <dbReference type="ChEBI" id="CHEBI:11851"/>
        <dbReference type="ChEBI" id="CHEBI:16810"/>
        <dbReference type="ChEBI" id="CHEBI:29985"/>
        <dbReference type="ChEBI" id="CHEBI:57762"/>
        <dbReference type="EC" id="2.6.1.42"/>
    </reaction>
</comment>
<keyword evidence="9 17" id="KW-0808">Transferase</keyword>
<dbReference type="InterPro" id="IPR036038">
    <property type="entry name" value="Aminotransferase-like"/>
</dbReference>
<dbReference type="InterPro" id="IPR050571">
    <property type="entry name" value="Class-IV_PLP-Dep_Aminotrnsfr"/>
</dbReference>
<dbReference type="RefSeq" id="WP_268879544.1">
    <property type="nucleotide sequence ID" value="NZ_CP114029.1"/>
</dbReference>
<evidence type="ECO:0000256" key="7">
    <source>
        <dbReference type="ARBA" id="ARBA00022576"/>
    </source>
</evidence>
<dbReference type="InterPro" id="IPR043131">
    <property type="entry name" value="BCAT-like_N"/>
</dbReference>
<organism evidence="18 19">
    <name type="scientific">Jiella pelagia</name>
    <dbReference type="NCBI Taxonomy" id="2986949"/>
    <lineage>
        <taxon>Bacteria</taxon>
        <taxon>Pseudomonadati</taxon>
        <taxon>Pseudomonadota</taxon>
        <taxon>Alphaproteobacteria</taxon>
        <taxon>Hyphomicrobiales</taxon>
        <taxon>Aurantimonadaceae</taxon>
        <taxon>Jiella</taxon>
    </lineage>
</organism>
<evidence type="ECO:0000256" key="4">
    <source>
        <dbReference type="ARBA" id="ARBA00004931"/>
    </source>
</evidence>
<proteinExistence type="inferred from homology"/>
<comment type="catalytic activity">
    <reaction evidence="14 17">
        <text>L-leucine + 2-oxoglutarate = 4-methyl-2-oxopentanoate + L-glutamate</text>
        <dbReference type="Rhea" id="RHEA:18321"/>
        <dbReference type="ChEBI" id="CHEBI:16810"/>
        <dbReference type="ChEBI" id="CHEBI:17865"/>
        <dbReference type="ChEBI" id="CHEBI:29985"/>
        <dbReference type="ChEBI" id="CHEBI:57427"/>
        <dbReference type="EC" id="2.6.1.42"/>
    </reaction>
</comment>
<dbReference type="Pfam" id="PF01063">
    <property type="entry name" value="Aminotran_4"/>
    <property type="match status" value="1"/>
</dbReference>
<dbReference type="InterPro" id="IPR043132">
    <property type="entry name" value="BCAT-like_C"/>
</dbReference>
<evidence type="ECO:0000256" key="17">
    <source>
        <dbReference type="RuleBase" id="RU364094"/>
    </source>
</evidence>
<evidence type="ECO:0000256" key="3">
    <source>
        <dbReference type="ARBA" id="ARBA00004824"/>
    </source>
</evidence>
<comment type="cofactor">
    <cofactor evidence="1 16">
        <name>pyridoxal 5'-phosphate</name>
        <dbReference type="ChEBI" id="CHEBI:597326"/>
    </cofactor>
</comment>
<keyword evidence="10 16" id="KW-0663">Pyridoxal phosphate</keyword>
<evidence type="ECO:0000256" key="10">
    <source>
        <dbReference type="ARBA" id="ARBA00022898"/>
    </source>
</evidence>